<keyword evidence="1" id="KW-0732">Signal</keyword>
<dbReference type="SUPFAM" id="SSF49503">
    <property type="entry name" value="Cupredoxins"/>
    <property type="match status" value="1"/>
</dbReference>
<keyword evidence="4" id="KW-1185">Reference proteome</keyword>
<evidence type="ECO:0000259" key="2">
    <source>
        <dbReference type="Pfam" id="PF06525"/>
    </source>
</evidence>
<gene>
    <name evidence="3" type="ORF">MM817_00542</name>
</gene>
<feature type="domain" description="Sulfocyanin-like C-terminal" evidence="2">
    <location>
        <begin position="34"/>
        <end position="92"/>
    </location>
</feature>
<evidence type="ECO:0000313" key="4">
    <source>
        <dbReference type="Proteomes" id="UP001139263"/>
    </source>
</evidence>
<comment type="caution">
    <text evidence="3">The sequence shown here is derived from an EMBL/GenBank/DDBJ whole genome shotgun (WGS) entry which is preliminary data.</text>
</comment>
<proteinExistence type="predicted"/>
<evidence type="ECO:0000313" key="3">
    <source>
        <dbReference type="EMBL" id="MCI0182283.1"/>
    </source>
</evidence>
<name>A0A9X1V6R2_9BACL</name>
<dbReference type="Gene3D" id="2.60.40.420">
    <property type="entry name" value="Cupredoxins - blue copper proteins"/>
    <property type="match status" value="1"/>
</dbReference>
<dbReference type="InterPro" id="IPR008972">
    <property type="entry name" value="Cupredoxin"/>
</dbReference>
<dbReference type="PROSITE" id="PS51257">
    <property type="entry name" value="PROKAR_LIPOPROTEIN"/>
    <property type="match status" value="1"/>
</dbReference>
<dbReference type="Proteomes" id="UP001139263">
    <property type="component" value="Unassembled WGS sequence"/>
</dbReference>
<feature type="signal peptide" evidence="1">
    <location>
        <begin position="1"/>
        <end position="19"/>
    </location>
</feature>
<reference evidence="3" key="1">
    <citation type="submission" date="2022-03" db="EMBL/GenBank/DDBJ databases">
        <title>Draft Genome Sequence of Firmicute Strain S0AB, a Heterotrophic Iron/Sulfur-Oxidizing Extreme Acidophile.</title>
        <authorList>
            <person name="Vergara E."/>
            <person name="Pakostova E."/>
            <person name="Johnson D.B."/>
            <person name="Holmes D.S."/>
        </authorList>
    </citation>
    <scope>NUCLEOTIDE SEQUENCE</scope>
    <source>
        <strain evidence="3">S0AB</strain>
    </source>
</reference>
<dbReference type="Pfam" id="PF06525">
    <property type="entry name" value="SoxE"/>
    <property type="match status" value="1"/>
</dbReference>
<feature type="chain" id="PRO_5040735650" description="Sulfocyanin-like C-terminal domain-containing protein" evidence="1">
    <location>
        <begin position="20"/>
        <end position="176"/>
    </location>
</feature>
<accession>A0A9X1V6R2</accession>
<dbReference type="InterPro" id="IPR049544">
    <property type="entry name" value="SoxE-like_C"/>
</dbReference>
<sequence>MRFKTIFLSAIVLSSIALTGCGTTEAVSPSWFSVNNATQTVNLTIAAGTDSTNGYANFNGYANGQMTVDIPVGYTVQVHFVNDGGIPFDIGVYNSVDKLAFPGAGASVSSMVNNAGAGVFPGSSKNFQFVASQVGNYRMEDLLLRIDDQSRPENFGMWDWFDVTNGGTPQVVVSNS</sequence>
<dbReference type="RefSeq" id="WP_241711887.1">
    <property type="nucleotide sequence ID" value="NZ_JALBUF010000001.1"/>
</dbReference>
<protein>
    <recommendedName>
        <fullName evidence="2">Sulfocyanin-like C-terminal domain-containing protein</fullName>
    </recommendedName>
</protein>
<dbReference type="EMBL" id="JALBUF010000001">
    <property type="protein sequence ID" value="MCI0182283.1"/>
    <property type="molecule type" value="Genomic_DNA"/>
</dbReference>
<dbReference type="AlphaFoldDB" id="A0A9X1V6R2"/>
<organism evidence="3 4">
    <name type="scientific">Sulfoacidibacillus ferrooxidans</name>
    <dbReference type="NCBI Taxonomy" id="2005001"/>
    <lineage>
        <taxon>Bacteria</taxon>
        <taxon>Bacillati</taxon>
        <taxon>Bacillota</taxon>
        <taxon>Bacilli</taxon>
        <taxon>Bacillales</taxon>
        <taxon>Alicyclobacillaceae</taxon>
        <taxon>Sulfoacidibacillus</taxon>
    </lineage>
</organism>
<evidence type="ECO:0000256" key="1">
    <source>
        <dbReference type="SAM" id="SignalP"/>
    </source>
</evidence>